<evidence type="ECO:0000313" key="1">
    <source>
        <dbReference type="EMBL" id="KEY70525.1"/>
    </source>
</evidence>
<keyword evidence="2" id="KW-1185">Reference proteome</keyword>
<organism evidence="1 2">
    <name type="scientific">Stachybotrys chartarum (strain CBS 109288 / IBT 7711)</name>
    <name type="common">Toxic black mold</name>
    <name type="synonym">Stilbospora chartarum</name>
    <dbReference type="NCBI Taxonomy" id="1280523"/>
    <lineage>
        <taxon>Eukaryota</taxon>
        <taxon>Fungi</taxon>
        <taxon>Dikarya</taxon>
        <taxon>Ascomycota</taxon>
        <taxon>Pezizomycotina</taxon>
        <taxon>Sordariomycetes</taxon>
        <taxon>Hypocreomycetidae</taxon>
        <taxon>Hypocreales</taxon>
        <taxon>Stachybotryaceae</taxon>
        <taxon>Stachybotrys</taxon>
    </lineage>
</organism>
<reference evidence="1 2" key="1">
    <citation type="journal article" date="2014" name="BMC Genomics">
        <title>Comparative genome sequencing reveals chemotype-specific gene clusters in the toxigenic black mold Stachybotrys.</title>
        <authorList>
            <person name="Semeiks J."/>
            <person name="Borek D."/>
            <person name="Otwinowski Z."/>
            <person name="Grishin N.V."/>
        </authorList>
    </citation>
    <scope>NUCLEOTIDE SEQUENCE [LARGE SCALE GENOMIC DNA]</scope>
    <source>
        <strain evidence="2">CBS 109288 / IBT 7711</strain>
    </source>
</reference>
<dbReference type="EMBL" id="KL648432">
    <property type="protein sequence ID" value="KEY70525.1"/>
    <property type="molecule type" value="Genomic_DNA"/>
</dbReference>
<name>A0A084AYZ6_STACB</name>
<dbReference type="AlphaFoldDB" id="A0A084AYZ6"/>
<evidence type="ECO:0000313" key="2">
    <source>
        <dbReference type="Proteomes" id="UP000028045"/>
    </source>
</evidence>
<protein>
    <submittedName>
        <fullName evidence="1">Uncharacterized protein</fullName>
    </submittedName>
</protein>
<gene>
    <name evidence="1" type="ORF">S7711_10609</name>
</gene>
<sequence>MNFWADPRALPGETQERTMERYEMFRGCLSRIRNHIVVFVSNSCNSLMFDQVIWDFAFQDLCFMQSLIHQEMPFGKIAEYWTCQRLVMFEAPRFVDVFIQTSLFNGLENPFPLFQPLYFGWHGQWPGSAASLRDVEAND</sequence>
<dbReference type="OrthoDB" id="10279482at2759"/>
<proteinExistence type="predicted"/>
<dbReference type="Proteomes" id="UP000028045">
    <property type="component" value="Unassembled WGS sequence"/>
</dbReference>
<accession>A0A084AYZ6</accession>
<dbReference type="HOGENOM" id="CLU_2086355_0_0_1"/>